<evidence type="ECO:0000256" key="1">
    <source>
        <dbReference type="SAM" id="MobiDB-lite"/>
    </source>
</evidence>
<protein>
    <submittedName>
        <fullName evidence="2">Uncharacterized protein</fullName>
    </submittedName>
</protein>
<dbReference type="Gramene" id="rna-AYBTSS11_LOCUS23730">
    <property type="protein sequence ID" value="CAJ1971727.1"/>
    <property type="gene ID" value="gene-AYBTSS11_LOCUS23730"/>
</dbReference>
<accession>A0AA86SSD1</accession>
<sequence>MANTIFTQTITCLAVGTFGRCPPSNVDHQPIHHLRFNSRIKHKRFSVQEKNLALGFQNDARRKMNMVVCSSITPGNPVDPSPGNFGSLAQYSQYLHPFRGANGDLSETTIDEAQRVVDIIEDVAEGVEKVAEEVVKHLPEGKFRDAVEFVEKVAEDVDKQAQHAEDALEKVENMEKELESFVIESTTHQESTGTTNSEAKE</sequence>
<dbReference type="AlphaFoldDB" id="A0AA86SSD1"/>
<keyword evidence="3" id="KW-1185">Reference proteome</keyword>
<feature type="compositionally biased region" description="Polar residues" evidence="1">
    <location>
        <begin position="183"/>
        <end position="201"/>
    </location>
</feature>
<name>A0AA86SSD1_9FABA</name>
<dbReference type="PANTHER" id="PTHR33735">
    <property type="entry name" value="EXPRESSED PROTEIN"/>
    <property type="match status" value="1"/>
</dbReference>
<organism evidence="2 3">
    <name type="scientific">Sphenostylis stenocarpa</name>
    <dbReference type="NCBI Taxonomy" id="92480"/>
    <lineage>
        <taxon>Eukaryota</taxon>
        <taxon>Viridiplantae</taxon>
        <taxon>Streptophyta</taxon>
        <taxon>Embryophyta</taxon>
        <taxon>Tracheophyta</taxon>
        <taxon>Spermatophyta</taxon>
        <taxon>Magnoliopsida</taxon>
        <taxon>eudicotyledons</taxon>
        <taxon>Gunneridae</taxon>
        <taxon>Pentapetalae</taxon>
        <taxon>rosids</taxon>
        <taxon>fabids</taxon>
        <taxon>Fabales</taxon>
        <taxon>Fabaceae</taxon>
        <taxon>Papilionoideae</taxon>
        <taxon>50 kb inversion clade</taxon>
        <taxon>NPAAA clade</taxon>
        <taxon>indigoferoid/millettioid clade</taxon>
        <taxon>Phaseoleae</taxon>
        <taxon>Sphenostylis</taxon>
    </lineage>
</organism>
<dbReference type="EMBL" id="OY731405">
    <property type="protein sequence ID" value="CAJ1971727.1"/>
    <property type="molecule type" value="Genomic_DNA"/>
</dbReference>
<proteinExistence type="predicted"/>
<dbReference type="PANTHER" id="PTHR33735:SF14">
    <property type="entry name" value="PHAGE CAPSID SCAFFOLDING PROTEIN (GPO) SERINE PEPTIDASE"/>
    <property type="match status" value="1"/>
</dbReference>
<feature type="region of interest" description="Disordered" evidence="1">
    <location>
        <begin position="172"/>
        <end position="201"/>
    </location>
</feature>
<dbReference type="Proteomes" id="UP001189624">
    <property type="component" value="Chromosome 8"/>
</dbReference>
<evidence type="ECO:0000313" key="3">
    <source>
        <dbReference type="Proteomes" id="UP001189624"/>
    </source>
</evidence>
<reference evidence="2" key="1">
    <citation type="submission" date="2023-10" db="EMBL/GenBank/DDBJ databases">
        <authorList>
            <person name="Domelevo Entfellner J.-B."/>
        </authorList>
    </citation>
    <scope>NUCLEOTIDE SEQUENCE</scope>
</reference>
<evidence type="ECO:0000313" key="2">
    <source>
        <dbReference type="EMBL" id="CAJ1971727.1"/>
    </source>
</evidence>
<gene>
    <name evidence="2" type="ORF">AYBTSS11_LOCUS23730</name>
</gene>